<dbReference type="InterPro" id="IPR020616">
    <property type="entry name" value="Thiolase_N"/>
</dbReference>
<dbReference type="PROSITE" id="PS00737">
    <property type="entry name" value="THIOLASE_2"/>
    <property type="match status" value="1"/>
</dbReference>
<proteinExistence type="inferred from homology"/>
<sequence length="402" mass="41981">MPDAFIYDAVRTPRGRNRGGSLHGTKPVDLVVGLIHALEERNPTLDTNLIDDIVLGVVSPVGEQGGDIARTAALVAGLPETVAGVQLNRFCASGLEAVNTAAQKVASGFESLVLAGGVESMSRVPIGSDGGAYVQDPTTNYDLYFVPQGVSADLIATVEGFTREDVDAFAVESQRRADVAWSEGRFARSVVPVKDMNGVTLLDHDEHRRPGGTVESLGALTPAFAAMGAEAGYDAVAMQKYHAVERIDHVHTAANSSGIVDGAALMVIGSAEVGERLGLTPRARIVAAAVSGSEPTIMLTGPAPATRKALAKAGLEVDDIDLFELNEAFASVVMRWEREMGIPHEKVNVNGGAIAMGHPLGATGAMILGTLLDELERRDLTRGLATLCVGAGMGVATIIERV</sequence>
<organism evidence="8 9">
    <name type="scientific">Demequina lignilytica</name>
    <dbReference type="NCBI Taxonomy" id="3051663"/>
    <lineage>
        <taxon>Bacteria</taxon>
        <taxon>Bacillati</taxon>
        <taxon>Actinomycetota</taxon>
        <taxon>Actinomycetes</taxon>
        <taxon>Micrococcales</taxon>
        <taxon>Demequinaceae</taxon>
        <taxon>Demequina</taxon>
    </lineage>
</organism>
<feature type="domain" description="Thiolase C-terminal" evidence="7">
    <location>
        <begin position="280"/>
        <end position="401"/>
    </location>
</feature>
<keyword evidence="3 5" id="KW-0012">Acyltransferase</keyword>
<dbReference type="PROSITE" id="PS00098">
    <property type="entry name" value="THIOLASE_1"/>
    <property type="match status" value="1"/>
</dbReference>
<dbReference type="SUPFAM" id="SSF53901">
    <property type="entry name" value="Thiolase-like"/>
    <property type="match status" value="2"/>
</dbReference>
<comment type="similarity">
    <text evidence="1 5">Belongs to the thiolase-like superfamily. Thiolase family.</text>
</comment>
<accession>A0AAW7M3E9</accession>
<dbReference type="InterPro" id="IPR020610">
    <property type="entry name" value="Thiolase_AS"/>
</dbReference>
<dbReference type="NCBIfam" id="TIGR01930">
    <property type="entry name" value="AcCoA-C-Actrans"/>
    <property type="match status" value="1"/>
</dbReference>
<evidence type="ECO:0000256" key="1">
    <source>
        <dbReference type="ARBA" id="ARBA00010982"/>
    </source>
</evidence>
<dbReference type="PIRSF" id="PIRSF000429">
    <property type="entry name" value="Ac-CoA_Ac_transf"/>
    <property type="match status" value="1"/>
</dbReference>
<dbReference type="InterPro" id="IPR020615">
    <property type="entry name" value="Thiolase_acyl_enz_int_AS"/>
</dbReference>
<dbReference type="RefSeq" id="WP_301144453.1">
    <property type="nucleotide sequence ID" value="NZ_JAUHPX010000001.1"/>
</dbReference>
<feature type="active site" description="Proton acceptor" evidence="4">
    <location>
        <position position="388"/>
    </location>
</feature>
<keyword evidence="9" id="KW-1185">Reference proteome</keyword>
<dbReference type="NCBIfam" id="NF006090">
    <property type="entry name" value="PRK08242.1"/>
    <property type="match status" value="1"/>
</dbReference>
<reference evidence="8" key="1">
    <citation type="submission" date="2023-06" db="EMBL/GenBank/DDBJ databases">
        <title>Sysu t00039.</title>
        <authorList>
            <person name="Gao L."/>
            <person name="Fang B.-Z."/>
            <person name="Li W.-J."/>
        </authorList>
    </citation>
    <scope>NUCLEOTIDE SEQUENCE</scope>
    <source>
        <strain evidence="8">SYSU T00039</strain>
    </source>
</reference>
<gene>
    <name evidence="8" type="ORF">QQX10_01690</name>
</gene>
<dbReference type="AlphaFoldDB" id="A0AAW7M3E9"/>
<dbReference type="PANTHER" id="PTHR43365:SF1">
    <property type="entry name" value="ACETYL-COA C-ACYLTRANSFERASE"/>
    <property type="match status" value="1"/>
</dbReference>
<dbReference type="PANTHER" id="PTHR43365">
    <property type="entry name" value="BLR7806 PROTEIN"/>
    <property type="match status" value="1"/>
</dbReference>
<evidence type="ECO:0000256" key="3">
    <source>
        <dbReference type="ARBA" id="ARBA00023315"/>
    </source>
</evidence>
<evidence type="ECO:0000313" key="9">
    <source>
        <dbReference type="Proteomes" id="UP001172737"/>
    </source>
</evidence>
<keyword evidence="2 5" id="KW-0808">Transferase</keyword>
<protein>
    <submittedName>
        <fullName evidence="8">Acetyl-CoA C-acetyltransferase</fullName>
        <ecNumber evidence="8">2.3.1.9</ecNumber>
    </submittedName>
</protein>
<dbReference type="InterPro" id="IPR002155">
    <property type="entry name" value="Thiolase"/>
</dbReference>
<dbReference type="Pfam" id="PF02803">
    <property type="entry name" value="Thiolase_C"/>
    <property type="match status" value="1"/>
</dbReference>
<dbReference type="CDD" id="cd00751">
    <property type="entry name" value="thiolase"/>
    <property type="match status" value="1"/>
</dbReference>
<evidence type="ECO:0000256" key="5">
    <source>
        <dbReference type="RuleBase" id="RU003557"/>
    </source>
</evidence>
<dbReference type="EMBL" id="JAUHPX010000001">
    <property type="protein sequence ID" value="MDN4486872.1"/>
    <property type="molecule type" value="Genomic_DNA"/>
</dbReference>
<dbReference type="Gene3D" id="3.40.47.10">
    <property type="match status" value="2"/>
</dbReference>
<dbReference type="Pfam" id="PF00108">
    <property type="entry name" value="Thiolase_N"/>
    <property type="match status" value="1"/>
</dbReference>
<name>A0AAW7M3E9_9MICO</name>
<dbReference type="PROSITE" id="PS00099">
    <property type="entry name" value="THIOLASE_3"/>
    <property type="match status" value="1"/>
</dbReference>
<feature type="active site" description="Acyl-thioester intermediate" evidence="4">
    <location>
        <position position="91"/>
    </location>
</feature>
<dbReference type="GO" id="GO:0003985">
    <property type="term" value="F:acetyl-CoA C-acetyltransferase activity"/>
    <property type="evidence" value="ECO:0007669"/>
    <property type="project" value="UniProtKB-EC"/>
</dbReference>
<dbReference type="EC" id="2.3.1.9" evidence="8"/>
<evidence type="ECO:0000256" key="2">
    <source>
        <dbReference type="ARBA" id="ARBA00022679"/>
    </source>
</evidence>
<dbReference type="Proteomes" id="UP001172737">
    <property type="component" value="Unassembled WGS sequence"/>
</dbReference>
<dbReference type="InterPro" id="IPR016039">
    <property type="entry name" value="Thiolase-like"/>
</dbReference>
<evidence type="ECO:0000313" key="8">
    <source>
        <dbReference type="EMBL" id="MDN4486872.1"/>
    </source>
</evidence>
<feature type="domain" description="Thiolase N-terminal" evidence="6">
    <location>
        <begin position="5"/>
        <end position="228"/>
    </location>
</feature>
<dbReference type="InterPro" id="IPR020613">
    <property type="entry name" value="Thiolase_CS"/>
</dbReference>
<feature type="active site" description="Proton acceptor" evidence="4">
    <location>
        <position position="358"/>
    </location>
</feature>
<comment type="caution">
    <text evidence="8">The sequence shown here is derived from an EMBL/GenBank/DDBJ whole genome shotgun (WGS) entry which is preliminary data.</text>
</comment>
<evidence type="ECO:0000259" key="6">
    <source>
        <dbReference type="Pfam" id="PF00108"/>
    </source>
</evidence>
<evidence type="ECO:0000259" key="7">
    <source>
        <dbReference type="Pfam" id="PF02803"/>
    </source>
</evidence>
<evidence type="ECO:0000256" key="4">
    <source>
        <dbReference type="PIRSR" id="PIRSR000429-1"/>
    </source>
</evidence>
<dbReference type="InterPro" id="IPR020617">
    <property type="entry name" value="Thiolase_C"/>
</dbReference>